<dbReference type="Proteomes" id="UP000032668">
    <property type="component" value="Unassembled WGS sequence"/>
</dbReference>
<keyword evidence="4" id="KW-1185">Reference proteome</keyword>
<proteinExistence type="inferred from homology"/>
<dbReference type="Gene3D" id="1.20.1600.10">
    <property type="entry name" value="Outer membrane efflux proteins (OEP)"/>
    <property type="match status" value="1"/>
</dbReference>
<keyword evidence="2 3" id="KW-0449">Lipoprotein</keyword>
<evidence type="ECO:0000256" key="1">
    <source>
        <dbReference type="ARBA" id="ARBA00007613"/>
    </source>
</evidence>
<keyword evidence="2" id="KW-0564">Palmitate</keyword>
<dbReference type="Pfam" id="PF02321">
    <property type="entry name" value="OEP"/>
    <property type="match status" value="2"/>
</dbReference>
<dbReference type="Gene3D" id="2.20.200.10">
    <property type="entry name" value="Outer membrane efflux proteins (OEP)"/>
    <property type="match status" value="1"/>
</dbReference>
<dbReference type="InterPro" id="IPR003423">
    <property type="entry name" value="OMP_efflux"/>
</dbReference>
<evidence type="ECO:0000313" key="4">
    <source>
        <dbReference type="Proteomes" id="UP000032668"/>
    </source>
</evidence>
<dbReference type="SUPFAM" id="SSF56954">
    <property type="entry name" value="Outer membrane efflux proteins (OEP)"/>
    <property type="match status" value="1"/>
</dbReference>
<organism evidence="3 4">
    <name type="scientific">Acidocella aminolytica 101 = DSM 11237</name>
    <dbReference type="NCBI Taxonomy" id="1120923"/>
    <lineage>
        <taxon>Bacteria</taxon>
        <taxon>Pseudomonadati</taxon>
        <taxon>Pseudomonadota</taxon>
        <taxon>Alphaproteobacteria</taxon>
        <taxon>Acetobacterales</taxon>
        <taxon>Acidocellaceae</taxon>
        <taxon>Acidocella</taxon>
    </lineage>
</organism>
<comment type="similarity">
    <text evidence="1 2">Belongs to the outer membrane factor (OMF) (TC 1.B.17) family.</text>
</comment>
<evidence type="ECO:0000313" key="3">
    <source>
        <dbReference type="EMBL" id="GAN79478.1"/>
    </source>
</evidence>
<comment type="subcellular location">
    <subcellularLocation>
        <location evidence="2">Cell membrane</location>
        <topology evidence="2">Lipid-anchor</topology>
    </subcellularLocation>
</comment>
<dbReference type="EMBL" id="BANC01000021">
    <property type="protein sequence ID" value="GAN79478.1"/>
    <property type="molecule type" value="Genomic_DNA"/>
</dbReference>
<name>A0A0D6PE45_9PROT</name>
<sequence>MVGPNFQAPRAATPNAYLNDSPSASVPYVSGGSVDPQWWNSFNDPTLTKLETMAVHQNLDLKIATQRLLEAEAQAQMEGAKLYPNLGANVAYSRNKVSDNSPTGMFGAAFPAVTEPYNLYQYGLQTMFDLDLWGKNKRAVEAAVANASASEEARRAALLNVEAEVASNYIQLRGTEAVLDITRKNLKYANQLVQLTIERQQAGLTTQLDVANAKATAAEISSQIPTLIAQRDALINQIGLLLGQTPDGLPQDLVTTAPVPLTPPTVPVGLPSSLLTRRPDVREALDKLHAATAEIGVAKAAFFPDITLTASASLEGMQLNAMDSWKSITYGFGPTLTLPIFEGGELRGQLKLKEAQQKEAAISYAKTALTAFTQVNTALVNYTQEHATQAALQTDVQQSKIALGLAEDQYKEGLVDYLTVLNAQQAFLTAQQKQALSLENMGTKLVTLYQALGGGWEGEYPADPTVNKS</sequence>
<gene>
    <name evidence="3" type="ORF">Aam_021_066</name>
</gene>
<dbReference type="GO" id="GO:0005886">
    <property type="term" value="C:plasma membrane"/>
    <property type="evidence" value="ECO:0007669"/>
    <property type="project" value="UniProtKB-SubCell"/>
</dbReference>
<dbReference type="GO" id="GO:0015562">
    <property type="term" value="F:efflux transmembrane transporter activity"/>
    <property type="evidence" value="ECO:0007669"/>
    <property type="project" value="InterPro"/>
</dbReference>
<dbReference type="InterPro" id="IPR010131">
    <property type="entry name" value="MdtP/NodT-like"/>
</dbReference>
<protein>
    <submittedName>
        <fullName evidence="3">Secretion system type I outer membrane RND efflux pump lipoprotein NodT</fullName>
    </submittedName>
</protein>
<keyword evidence="2" id="KW-0472">Membrane</keyword>
<reference evidence="3 4" key="1">
    <citation type="submission" date="2012-11" db="EMBL/GenBank/DDBJ databases">
        <title>Whole genome sequence of Acidocella aminolytica 101 = DSM 11237.</title>
        <authorList>
            <person name="Azuma Y."/>
            <person name="Higashiura N."/>
            <person name="Hirakawa H."/>
            <person name="Matsushita K."/>
        </authorList>
    </citation>
    <scope>NUCLEOTIDE SEQUENCE [LARGE SCALE GENOMIC DNA]</scope>
    <source>
        <strain evidence="4">101 / DSM 11237</strain>
    </source>
</reference>
<evidence type="ECO:0000256" key="2">
    <source>
        <dbReference type="RuleBase" id="RU362097"/>
    </source>
</evidence>
<dbReference type="AlphaFoldDB" id="A0A0D6PE45"/>
<dbReference type="PANTHER" id="PTHR30203">
    <property type="entry name" value="OUTER MEMBRANE CATION EFFLUX PROTEIN"/>
    <property type="match status" value="1"/>
</dbReference>
<keyword evidence="2" id="KW-0812">Transmembrane</keyword>
<accession>A0A0D6PE45</accession>
<dbReference type="STRING" id="1120923.SAMN02746095_00565"/>
<comment type="caution">
    <text evidence="3">The sequence shown here is derived from an EMBL/GenBank/DDBJ whole genome shotgun (WGS) entry which is preliminary data.</text>
</comment>
<dbReference type="NCBIfam" id="TIGR01845">
    <property type="entry name" value="outer_NodT"/>
    <property type="match status" value="1"/>
</dbReference>
<keyword evidence="2" id="KW-1134">Transmembrane beta strand</keyword>
<dbReference type="PANTHER" id="PTHR30203:SF25">
    <property type="entry name" value="OUTER MEMBRANE PROTEIN-RELATED"/>
    <property type="match status" value="1"/>
</dbReference>